<dbReference type="AlphaFoldDB" id="A0A9D1FVV6"/>
<organism evidence="1 2">
    <name type="scientific">Candidatus Scatenecus faecavium</name>
    <dbReference type="NCBI Taxonomy" id="2840915"/>
    <lineage>
        <taxon>Bacteria</taxon>
        <taxon>Candidatus Scatenecus</taxon>
    </lineage>
</organism>
<reference evidence="1" key="1">
    <citation type="submission" date="2020-10" db="EMBL/GenBank/DDBJ databases">
        <authorList>
            <person name="Gilroy R."/>
        </authorList>
    </citation>
    <scope>NUCLEOTIDE SEQUENCE</scope>
    <source>
        <strain evidence="1">CHK152-2994</strain>
    </source>
</reference>
<sequence length="204" mass="23263">MKIKQSALAGYMGLVSAVSGVSAQIPQKITPKLYSEIGVAGVFKNEMLLYRGANLELSSKQNNFDAFFGATLNSNKKNTFITTFTNDFKWNKVCGFSTWARGSFALSKKVKQIAFELSPFRWNVSSGRFNFAVNPAFSIKRDFKNPNTKFGLNTVFQTTYLINPKNKLFFETNYTSTPAQKFKNIKFSSPFENMSYKLTYFRYF</sequence>
<accession>A0A9D1FVV6</accession>
<reference evidence="1" key="2">
    <citation type="journal article" date="2021" name="PeerJ">
        <title>Extensive microbial diversity within the chicken gut microbiome revealed by metagenomics and culture.</title>
        <authorList>
            <person name="Gilroy R."/>
            <person name="Ravi A."/>
            <person name="Getino M."/>
            <person name="Pursley I."/>
            <person name="Horton D.L."/>
            <person name="Alikhan N.F."/>
            <person name="Baker D."/>
            <person name="Gharbi K."/>
            <person name="Hall N."/>
            <person name="Watson M."/>
            <person name="Adriaenssens E.M."/>
            <person name="Foster-Nyarko E."/>
            <person name="Jarju S."/>
            <person name="Secka A."/>
            <person name="Antonio M."/>
            <person name="Oren A."/>
            <person name="Chaudhuri R.R."/>
            <person name="La Ragione R."/>
            <person name="Hildebrand F."/>
            <person name="Pallen M.J."/>
        </authorList>
    </citation>
    <scope>NUCLEOTIDE SEQUENCE</scope>
    <source>
        <strain evidence="1">CHK152-2994</strain>
    </source>
</reference>
<comment type="caution">
    <text evidence="1">The sequence shown here is derived from an EMBL/GenBank/DDBJ whole genome shotgun (WGS) entry which is preliminary data.</text>
</comment>
<gene>
    <name evidence="1" type="ORF">IAD41_05115</name>
</gene>
<dbReference type="EMBL" id="DVJO01000109">
    <property type="protein sequence ID" value="HIS82970.1"/>
    <property type="molecule type" value="Genomic_DNA"/>
</dbReference>
<proteinExistence type="predicted"/>
<evidence type="ECO:0000313" key="2">
    <source>
        <dbReference type="Proteomes" id="UP000824139"/>
    </source>
</evidence>
<evidence type="ECO:0000313" key="1">
    <source>
        <dbReference type="EMBL" id="HIS82970.1"/>
    </source>
</evidence>
<protein>
    <submittedName>
        <fullName evidence="1">Uncharacterized protein</fullName>
    </submittedName>
</protein>
<name>A0A9D1FVV6_9BACT</name>
<dbReference type="Proteomes" id="UP000824139">
    <property type="component" value="Unassembled WGS sequence"/>
</dbReference>